<comment type="caution">
    <text evidence="1">The sequence shown here is derived from an EMBL/GenBank/DDBJ whole genome shotgun (WGS) entry which is preliminary data.</text>
</comment>
<protein>
    <submittedName>
        <fullName evidence="1">Nucleotidyl transferase AbiEii/AbiGii toxin family protein</fullName>
    </submittedName>
</protein>
<dbReference type="GO" id="GO:0016740">
    <property type="term" value="F:transferase activity"/>
    <property type="evidence" value="ECO:0007669"/>
    <property type="project" value="UniProtKB-KW"/>
</dbReference>
<dbReference type="InterPro" id="IPR014942">
    <property type="entry name" value="AbiEii"/>
</dbReference>
<dbReference type="EMBL" id="JAWIIV010000036">
    <property type="protein sequence ID" value="MEC4722774.1"/>
    <property type="molecule type" value="Genomic_DNA"/>
</dbReference>
<keyword evidence="1" id="KW-0808">Transferase</keyword>
<dbReference type="Gene3D" id="3.10.450.620">
    <property type="entry name" value="JHP933, nucleotidyltransferase-like core domain"/>
    <property type="match status" value="1"/>
</dbReference>
<sequence length="340" mass="38371">MPEAYLSLPAQERAEILAIAADRLDRPATLIEKDFWVVWTLSALFDTPLGQGLTFKGGTSLSKAYRLIDRFSEDIDLTYDIRHLIGDLITNQDSLPSTRSQAKKWTDHVKARLPEWIHDNVIPVIEAGLRRDGLEARCEQGGVDGEKLYIHYDAIKLGTGYVSPSVQLEFGGRATGEPHQKKMITCDMAPLFPQLGFPVAHPLVMTIDRTFWEKATAAHVYCLQERLRGERYARHWYDLATYENTPYLDEALAAHDVRKMVAEHKAMFFIEKDKSGQAIDYHRAVGGHLRLIPEPKGLAALEVDYGAMTDAGILIRNALPFNEIIERCLRIQNTANNQSL</sequence>
<keyword evidence="2" id="KW-1185">Reference proteome</keyword>
<name>A0ABU6JI66_9BURK</name>
<accession>A0ABU6JI66</accession>
<dbReference type="Proteomes" id="UP001352263">
    <property type="component" value="Unassembled WGS sequence"/>
</dbReference>
<organism evidence="1 2">
    <name type="scientific">Noviherbaspirillum album</name>
    <dbReference type="NCBI Taxonomy" id="3080276"/>
    <lineage>
        <taxon>Bacteria</taxon>
        <taxon>Pseudomonadati</taxon>
        <taxon>Pseudomonadota</taxon>
        <taxon>Betaproteobacteria</taxon>
        <taxon>Burkholderiales</taxon>
        <taxon>Oxalobacteraceae</taxon>
        <taxon>Noviherbaspirillum</taxon>
    </lineage>
</organism>
<reference evidence="1 2" key="1">
    <citation type="submission" date="2023-10" db="EMBL/GenBank/DDBJ databases">
        <title>Noviherbaspirillum sp. CPCC 100848 genome assembly.</title>
        <authorList>
            <person name="Li X.Y."/>
            <person name="Fang X.M."/>
        </authorList>
    </citation>
    <scope>NUCLEOTIDE SEQUENCE [LARGE SCALE GENOMIC DNA]</scope>
    <source>
        <strain evidence="1 2">CPCC 100848</strain>
    </source>
</reference>
<dbReference type="Pfam" id="PF08843">
    <property type="entry name" value="AbiEii"/>
    <property type="match status" value="1"/>
</dbReference>
<proteinExistence type="predicted"/>
<dbReference type="RefSeq" id="WP_326509432.1">
    <property type="nucleotide sequence ID" value="NZ_JAWIIV010000036.1"/>
</dbReference>
<gene>
    <name evidence="1" type="ORF">RY831_26800</name>
</gene>
<evidence type="ECO:0000313" key="2">
    <source>
        <dbReference type="Proteomes" id="UP001352263"/>
    </source>
</evidence>
<evidence type="ECO:0000313" key="1">
    <source>
        <dbReference type="EMBL" id="MEC4722774.1"/>
    </source>
</evidence>